<protein>
    <submittedName>
        <fullName evidence="12">ABC transporter permease subunit</fullName>
    </submittedName>
    <submittedName>
        <fullName evidence="13">Peptide ABC transporter permease</fullName>
    </submittedName>
</protein>
<keyword evidence="3" id="KW-1003">Cell membrane</keyword>
<dbReference type="EMBL" id="UGHK01000002">
    <property type="protein sequence ID" value="STO72355.1"/>
    <property type="molecule type" value="Genomic_DNA"/>
</dbReference>
<evidence type="ECO:0000256" key="3">
    <source>
        <dbReference type="ARBA" id="ARBA00022475"/>
    </source>
</evidence>
<feature type="transmembrane region" description="Helical" evidence="9">
    <location>
        <begin position="115"/>
        <end position="138"/>
    </location>
</feature>
<dbReference type="InterPro" id="IPR035906">
    <property type="entry name" value="MetI-like_sf"/>
</dbReference>
<evidence type="ECO:0000313" key="15">
    <source>
        <dbReference type="Proteomes" id="UP000254465"/>
    </source>
</evidence>
<organism evidence="12 14">
    <name type="scientific">Avibacterium paragallinarum</name>
    <name type="common">Haemophilus gallinarum</name>
    <dbReference type="NCBI Taxonomy" id="728"/>
    <lineage>
        <taxon>Bacteria</taxon>
        <taxon>Pseudomonadati</taxon>
        <taxon>Pseudomonadota</taxon>
        <taxon>Gammaproteobacteria</taxon>
        <taxon>Pasteurellales</taxon>
        <taxon>Pasteurellaceae</taxon>
        <taxon>Avibacterium</taxon>
    </lineage>
</organism>
<reference evidence="11 16" key="3">
    <citation type="journal article" date="2022" name="Front. Microbiol.">
        <title>Commensal bacteria contribute to the growth of multidrug-resistant Avibacterium paragallinarum in chickens.</title>
        <authorList>
            <person name="Zhu J."/>
            <person name="Chen Y."/>
            <person name="Wu Y."/>
            <person name="Wang Y."/>
            <person name="Zhu K."/>
        </authorList>
    </citation>
    <scope>NUCLEOTIDE SEQUENCE [LARGE SCALE GENOMIC DNA]</scope>
    <source>
        <strain evidence="11 16">AV25</strain>
    </source>
</reference>
<dbReference type="InterPro" id="IPR000515">
    <property type="entry name" value="MetI-like"/>
</dbReference>
<feature type="transmembrane region" description="Helical" evidence="9">
    <location>
        <begin position="6"/>
        <end position="27"/>
    </location>
</feature>
<sequence>MILSFFRHLVLLVITLIALSLISYIVLIQDPLNQVLSTPHFYSGYFLYIKNLLNGDLGISYNGGDALSNLVFTVLPPTLELCFTALLLAILFGIPLGLIGAIYRTNLLGKAIQVASIIGLSLPVFWVAPILLYSAAIYGWEIAAIGQYNLLYDIPSITGFPIIDVWFIEVPYRIKVIQNVLQHLVLPTLVLSILPTMEIIRIIKGRAEYLFEQSYIKITITRGWSLWRILRVHILRNTLPLLIPQMTRLFTLVIAQCMLVEKTLGWSGIGRWLINAVTQQDYNSISAGIIVIGLCIIIVNLFTEILIFILDPLNKKGWYAR</sequence>
<reference evidence="12 14" key="2">
    <citation type="submission" date="2018-06" db="EMBL/GenBank/DDBJ databases">
        <authorList>
            <person name="Teymurazov M."/>
            <person name="Kislichkina A."/>
            <person name="Abaymova A."/>
            <person name="Mukhina T."/>
            <person name="Mayskaya N."/>
            <person name="Svetoch E."/>
            <person name="Bogun A."/>
        </authorList>
    </citation>
    <scope>NUCLEOTIDE SEQUENCE [LARGE SCALE GENOMIC DNA]</scope>
    <source>
        <strain evidence="12 14">SCPM-O-B-8406</strain>
    </source>
</reference>
<dbReference type="Proteomes" id="UP001347884">
    <property type="component" value="Unassembled WGS sequence"/>
</dbReference>
<keyword evidence="4" id="KW-0997">Cell inner membrane</keyword>
<evidence type="ECO:0000256" key="1">
    <source>
        <dbReference type="ARBA" id="ARBA00004429"/>
    </source>
</evidence>
<feature type="domain" description="ABC transmembrane type-1" evidence="10">
    <location>
        <begin position="75"/>
        <end position="303"/>
    </location>
</feature>
<dbReference type="GeneID" id="66255292"/>
<dbReference type="RefSeq" id="WP_017806978.1">
    <property type="nucleotide sequence ID" value="NZ_CP034110.1"/>
</dbReference>
<keyword evidence="2 9" id="KW-0813">Transport</keyword>
<evidence type="ECO:0000256" key="5">
    <source>
        <dbReference type="ARBA" id="ARBA00022692"/>
    </source>
</evidence>
<evidence type="ECO:0000259" key="10">
    <source>
        <dbReference type="PROSITE" id="PS50928"/>
    </source>
</evidence>
<dbReference type="PANTHER" id="PTHR43163:SF4">
    <property type="entry name" value="PUTRESCINE EXPORT SYSTEM PERMEASE PROTEIN SAPB"/>
    <property type="match status" value="1"/>
</dbReference>
<dbReference type="EMBL" id="JAMDKF010000034">
    <property type="protein sequence ID" value="MEE6042467.1"/>
    <property type="molecule type" value="Genomic_DNA"/>
</dbReference>
<evidence type="ECO:0000256" key="2">
    <source>
        <dbReference type="ARBA" id="ARBA00022448"/>
    </source>
</evidence>
<feature type="transmembrane region" description="Helical" evidence="9">
    <location>
        <begin position="289"/>
        <end position="310"/>
    </location>
</feature>
<comment type="similarity">
    <text evidence="8">Belongs to the binding-protein-dependent transport system permease family. OppBC subfamily.</text>
</comment>
<dbReference type="SUPFAM" id="SSF161098">
    <property type="entry name" value="MetI-like"/>
    <property type="match status" value="1"/>
</dbReference>
<dbReference type="PANTHER" id="PTHR43163">
    <property type="entry name" value="DIPEPTIDE TRANSPORT SYSTEM PERMEASE PROTEIN DPPB-RELATED"/>
    <property type="match status" value="1"/>
</dbReference>
<feature type="transmembrane region" description="Helical" evidence="9">
    <location>
        <begin position="150"/>
        <end position="168"/>
    </location>
</feature>
<evidence type="ECO:0000313" key="16">
    <source>
        <dbReference type="Proteomes" id="UP001347884"/>
    </source>
</evidence>
<dbReference type="AlphaFoldDB" id="A0A0F5ESZ1"/>
<dbReference type="PROSITE" id="PS50928">
    <property type="entry name" value="ABC_TM1"/>
    <property type="match status" value="1"/>
</dbReference>
<evidence type="ECO:0000256" key="8">
    <source>
        <dbReference type="ARBA" id="ARBA00024202"/>
    </source>
</evidence>
<evidence type="ECO:0000313" key="12">
    <source>
        <dbReference type="EMBL" id="PXZ38006.1"/>
    </source>
</evidence>
<evidence type="ECO:0000313" key="13">
    <source>
        <dbReference type="EMBL" id="STO72355.1"/>
    </source>
</evidence>
<evidence type="ECO:0000313" key="11">
    <source>
        <dbReference type="EMBL" id="MEE6042467.1"/>
    </source>
</evidence>
<keyword evidence="5 9" id="KW-0812">Transmembrane</keyword>
<comment type="subcellular location">
    <subcellularLocation>
        <location evidence="1">Cell inner membrane</location>
        <topology evidence="1">Multi-pass membrane protein</topology>
    </subcellularLocation>
    <subcellularLocation>
        <location evidence="9">Cell membrane</location>
        <topology evidence="9">Multi-pass membrane protein</topology>
    </subcellularLocation>
</comment>
<keyword evidence="16" id="KW-1185">Reference proteome</keyword>
<evidence type="ECO:0000256" key="6">
    <source>
        <dbReference type="ARBA" id="ARBA00022989"/>
    </source>
</evidence>
<reference evidence="11" key="4">
    <citation type="submission" date="2022-05" db="EMBL/GenBank/DDBJ databases">
        <authorList>
            <person name="Chen Y."/>
            <person name="Zhu J."/>
            <person name="Zhu K."/>
        </authorList>
    </citation>
    <scope>NUCLEOTIDE SEQUENCE</scope>
    <source>
        <strain evidence="11">AV25</strain>
    </source>
</reference>
<accession>A0A0F5ESZ1</accession>
<keyword evidence="6 9" id="KW-1133">Transmembrane helix</keyword>
<dbReference type="GO" id="GO:0005886">
    <property type="term" value="C:plasma membrane"/>
    <property type="evidence" value="ECO:0007669"/>
    <property type="project" value="UniProtKB-SubCell"/>
</dbReference>
<dbReference type="Proteomes" id="UP000254465">
    <property type="component" value="Unassembled WGS sequence"/>
</dbReference>
<dbReference type="GO" id="GO:0071916">
    <property type="term" value="F:dipeptide transmembrane transporter activity"/>
    <property type="evidence" value="ECO:0007669"/>
    <property type="project" value="TreeGrafter"/>
</dbReference>
<gene>
    <name evidence="13" type="primary">sapB</name>
    <name evidence="12" type="ORF">DM482_11580</name>
    <name evidence="11" type="ORF">M5S13_11390</name>
    <name evidence="13" type="ORF">NCTC11296_02279</name>
</gene>
<evidence type="ECO:0000256" key="4">
    <source>
        <dbReference type="ARBA" id="ARBA00022519"/>
    </source>
</evidence>
<dbReference type="CDD" id="cd06261">
    <property type="entry name" value="TM_PBP2"/>
    <property type="match status" value="1"/>
</dbReference>
<name>A0A0F5ESZ1_AVIPA</name>
<dbReference type="EMBL" id="QJPJ01000030">
    <property type="protein sequence ID" value="PXZ38006.1"/>
    <property type="molecule type" value="Genomic_DNA"/>
</dbReference>
<keyword evidence="7 9" id="KW-0472">Membrane</keyword>
<proteinExistence type="inferred from homology"/>
<evidence type="ECO:0000256" key="9">
    <source>
        <dbReference type="RuleBase" id="RU363032"/>
    </source>
</evidence>
<feature type="transmembrane region" description="Helical" evidence="9">
    <location>
        <begin position="81"/>
        <end position="103"/>
    </location>
</feature>
<dbReference type="KEGG" id="apag:EIA51_08275"/>
<evidence type="ECO:0000256" key="7">
    <source>
        <dbReference type="ARBA" id="ARBA00023136"/>
    </source>
</evidence>
<dbReference type="Proteomes" id="UP000247594">
    <property type="component" value="Unassembled WGS sequence"/>
</dbReference>
<dbReference type="Gene3D" id="1.10.3720.10">
    <property type="entry name" value="MetI-like"/>
    <property type="match status" value="1"/>
</dbReference>
<evidence type="ECO:0000313" key="14">
    <source>
        <dbReference type="Proteomes" id="UP000247594"/>
    </source>
</evidence>
<dbReference type="Pfam" id="PF00528">
    <property type="entry name" value="BPD_transp_1"/>
    <property type="match status" value="1"/>
</dbReference>
<reference evidence="13 15" key="1">
    <citation type="submission" date="2018-06" db="EMBL/GenBank/DDBJ databases">
        <authorList>
            <consortium name="Pathogen Informatics"/>
            <person name="Doyle S."/>
        </authorList>
    </citation>
    <scope>NUCLEOTIDE SEQUENCE [LARGE SCALE GENOMIC DNA]</scope>
    <source>
        <strain evidence="13 15">NCTC11296</strain>
    </source>
</reference>